<evidence type="ECO:0000313" key="6">
    <source>
        <dbReference type="EMBL" id="KOC93412.1"/>
    </source>
</evidence>
<dbReference type="GO" id="GO:0000976">
    <property type="term" value="F:transcription cis-regulatory region binding"/>
    <property type="evidence" value="ECO:0007669"/>
    <property type="project" value="TreeGrafter"/>
</dbReference>
<dbReference type="AlphaFoldDB" id="A0A0L7TDH8"/>
<dbReference type="PANTHER" id="PTHR30146">
    <property type="entry name" value="LACI-RELATED TRANSCRIPTIONAL REPRESSOR"/>
    <property type="match status" value="1"/>
</dbReference>
<evidence type="ECO:0000256" key="1">
    <source>
        <dbReference type="ARBA" id="ARBA00023015"/>
    </source>
</evidence>
<dbReference type="STRING" id="1560201.NG42_12570"/>
<evidence type="ECO:0000259" key="4">
    <source>
        <dbReference type="PROSITE" id="PS50932"/>
    </source>
</evidence>
<evidence type="ECO:0000313" key="5">
    <source>
        <dbReference type="EMBL" id="KOC89394.1"/>
    </source>
</evidence>
<protein>
    <submittedName>
        <fullName evidence="6">Transcriptional regulator</fullName>
    </submittedName>
</protein>
<dbReference type="InterPro" id="IPR000843">
    <property type="entry name" value="HTH_LacI"/>
</dbReference>
<dbReference type="EMBL" id="JRXF01000014">
    <property type="protein sequence ID" value="KOC93412.1"/>
    <property type="molecule type" value="Genomic_DNA"/>
</dbReference>
<dbReference type="PANTHER" id="PTHR30146:SF67">
    <property type="entry name" value="HTH-TYPE TRANSCRIPTIONAL REGULATOR ASCG"/>
    <property type="match status" value="1"/>
</dbReference>
<dbReference type="SUPFAM" id="SSF53822">
    <property type="entry name" value="Periplasmic binding protein-like I"/>
    <property type="match status" value="1"/>
</dbReference>
<accession>A0A0L7TDH8</accession>
<proteinExistence type="predicted"/>
<keyword evidence="3" id="KW-0804">Transcription</keyword>
<dbReference type="CDD" id="cd01392">
    <property type="entry name" value="HTH_LacI"/>
    <property type="match status" value="1"/>
</dbReference>
<dbReference type="Gene3D" id="3.40.50.2300">
    <property type="match status" value="2"/>
</dbReference>
<dbReference type="EMBL" id="JRXE01000016">
    <property type="protein sequence ID" value="KOC89394.1"/>
    <property type="molecule type" value="Genomic_DNA"/>
</dbReference>
<dbReference type="Proteomes" id="UP000037088">
    <property type="component" value="Unassembled WGS sequence"/>
</dbReference>
<dbReference type="PROSITE" id="PS00356">
    <property type="entry name" value="HTH_LACI_1"/>
    <property type="match status" value="1"/>
</dbReference>
<dbReference type="Pfam" id="PF00356">
    <property type="entry name" value="LacI"/>
    <property type="match status" value="1"/>
</dbReference>
<keyword evidence="2" id="KW-0238">DNA-binding</keyword>
<dbReference type="InterPro" id="IPR028082">
    <property type="entry name" value="Peripla_BP_I"/>
</dbReference>
<dbReference type="PROSITE" id="PS50932">
    <property type="entry name" value="HTH_LACI_2"/>
    <property type="match status" value="1"/>
</dbReference>
<evidence type="ECO:0000313" key="8">
    <source>
        <dbReference type="Proteomes" id="UP000037088"/>
    </source>
</evidence>
<dbReference type="CDD" id="cd06270">
    <property type="entry name" value="PBP1_GalS-like"/>
    <property type="match status" value="1"/>
</dbReference>
<dbReference type="Proteomes" id="UP000036851">
    <property type="component" value="Unassembled WGS sequence"/>
</dbReference>
<dbReference type="Pfam" id="PF13377">
    <property type="entry name" value="Peripla_BP_3"/>
    <property type="match status" value="1"/>
</dbReference>
<dbReference type="SMART" id="SM00354">
    <property type="entry name" value="HTH_LACI"/>
    <property type="match status" value="1"/>
</dbReference>
<dbReference type="RefSeq" id="WP_052899782.1">
    <property type="nucleotide sequence ID" value="NZ_JRXE01000016.1"/>
</dbReference>
<sequence>MTTMLDVAKKAGVSKATVSRVLAGNSYVSKTTKDRVFQAIEETGYRPNLLARNLATRKSQSIGLVVTNTLYHGPYFSELLFQTATLTEQHGRQLILADGKHSAEEERQAIQFLLDLRCDAIIIYPRFLNPAELDEIIEQHQQPIMVVNRQLSRHPDHCVFAAHQLDSQEAVSHLIAQGHRQIAFIRGVAGSPTSESRYAGYQQALAAHHIELDTARVIEGAWTPESGRLAAQQLLARGVDFSALVASNDDMAIGAARAFHQAGIAVPQQISLLSFDDTPTASFFIPTLTTVHVPVAEMIKETLNRLVNLLDGNQNAPQTPFRGQLMIRESVIPFSDRVLASK</sequence>
<comment type="caution">
    <text evidence="6">The sequence shown here is derived from an EMBL/GenBank/DDBJ whole genome shotgun (WGS) entry which is preliminary data.</text>
</comment>
<dbReference type="SUPFAM" id="SSF47413">
    <property type="entry name" value="lambda repressor-like DNA-binding domains"/>
    <property type="match status" value="1"/>
</dbReference>
<dbReference type="OrthoDB" id="9798934at2"/>
<evidence type="ECO:0000256" key="3">
    <source>
        <dbReference type="ARBA" id="ARBA00023163"/>
    </source>
</evidence>
<feature type="domain" description="HTH lacI-type" evidence="4">
    <location>
        <begin position="2"/>
        <end position="56"/>
    </location>
</feature>
<dbReference type="InterPro" id="IPR046335">
    <property type="entry name" value="LacI/GalR-like_sensor"/>
</dbReference>
<keyword evidence="1" id="KW-0805">Transcription regulation</keyword>
<reference evidence="7 8" key="1">
    <citation type="journal article" date="2015" name="Int. J. Syst. Evol. Microbiol.">
        <title>Erwinia iniecta sp. nov., isolated from Russian wheat aphids (Diuraphis noxia).</title>
        <authorList>
            <person name="Campillo T."/>
            <person name="Luna E."/>
            <person name="Portier P."/>
            <person name="Fischer-Le Saux M."/>
            <person name="Lapitan N."/>
            <person name="Tisserat N.A."/>
            <person name="Leach J.E."/>
        </authorList>
    </citation>
    <scope>NUCLEOTIDE SEQUENCE [LARGE SCALE GENOMIC DNA]</scope>
    <source>
        <strain evidence="5 8">B120</strain>
        <strain evidence="6 7">B149</strain>
    </source>
</reference>
<organism evidence="6 7">
    <name type="scientific">Winslowiella iniecta</name>
    <dbReference type="NCBI Taxonomy" id="1560201"/>
    <lineage>
        <taxon>Bacteria</taxon>
        <taxon>Pseudomonadati</taxon>
        <taxon>Pseudomonadota</taxon>
        <taxon>Gammaproteobacteria</taxon>
        <taxon>Enterobacterales</taxon>
        <taxon>Erwiniaceae</taxon>
        <taxon>Winslowiella</taxon>
    </lineage>
</organism>
<dbReference type="PATRIC" id="fig|1560201.3.peg.2683"/>
<evidence type="ECO:0000313" key="7">
    <source>
        <dbReference type="Proteomes" id="UP000036851"/>
    </source>
</evidence>
<keyword evidence="8" id="KW-1185">Reference proteome</keyword>
<gene>
    <name evidence="5" type="ORF">NG42_12570</name>
    <name evidence="6" type="ORF">NG43_10235</name>
</gene>
<dbReference type="GO" id="GO:0003700">
    <property type="term" value="F:DNA-binding transcription factor activity"/>
    <property type="evidence" value="ECO:0007669"/>
    <property type="project" value="TreeGrafter"/>
</dbReference>
<dbReference type="Gene3D" id="1.10.260.40">
    <property type="entry name" value="lambda repressor-like DNA-binding domains"/>
    <property type="match status" value="1"/>
</dbReference>
<evidence type="ECO:0000256" key="2">
    <source>
        <dbReference type="ARBA" id="ARBA00023125"/>
    </source>
</evidence>
<name>A0A0L7TDH8_9GAMM</name>
<dbReference type="InterPro" id="IPR010982">
    <property type="entry name" value="Lambda_DNA-bd_dom_sf"/>
</dbReference>